<reference evidence="1 2" key="1">
    <citation type="submission" date="2014-04" db="EMBL/GenBank/DDBJ databases">
        <authorList>
            <consortium name="DOE Joint Genome Institute"/>
            <person name="Kuo A."/>
            <person name="Ruytinx J."/>
            <person name="Rineau F."/>
            <person name="Colpaert J."/>
            <person name="Kohler A."/>
            <person name="Nagy L.G."/>
            <person name="Floudas D."/>
            <person name="Copeland A."/>
            <person name="Barry K.W."/>
            <person name="Cichocki N."/>
            <person name="Veneault-Fourrey C."/>
            <person name="LaButti K."/>
            <person name="Lindquist E.A."/>
            <person name="Lipzen A."/>
            <person name="Lundell T."/>
            <person name="Morin E."/>
            <person name="Murat C."/>
            <person name="Sun H."/>
            <person name="Tunlid A."/>
            <person name="Henrissat B."/>
            <person name="Grigoriev I.V."/>
            <person name="Hibbett D.S."/>
            <person name="Martin F."/>
            <person name="Nordberg H.P."/>
            <person name="Cantor M.N."/>
            <person name="Hua S.X."/>
        </authorList>
    </citation>
    <scope>NUCLEOTIDE SEQUENCE [LARGE SCALE GENOMIC DNA]</scope>
    <source>
        <strain evidence="1 2">UH-Slu-Lm8-n1</strain>
    </source>
</reference>
<evidence type="ECO:0000313" key="2">
    <source>
        <dbReference type="Proteomes" id="UP000054485"/>
    </source>
</evidence>
<evidence type="ECO:0000313" key="1">
    <source>
        <dbReference type="EMBL" id="KIK40517.1"/>
    </source>
</evidence>
<dbReference type="STRING" id="930992.A0A0D0B214"/>
<protein>
    <submittedName>
        <fullName evidence="1">Uncharacterized protein</fullName>
    </submittedName>
</protein>
<dbReference type="InParanoid" id="A0A0D0B214"/>
<sequence>MHTLASGGTSSPCHPIDPNINPALYTPSKCMRLMNAAISRTASGSFLISKDPVTYAHQIARPVLEVPPKIPAPNWSLLDAKPSTMSRMELEEYTEELKDCLSSAKIHVQSRDLIIEGAHAQLIVQGLLGAKQSQTLYARETKKKTG</sequence>
<dbReference type="Proteomes" id="UP000054485">
    <property type="component" value="Unassembled WGS sequence"/>
</dbReference>
<dbReference type="OrthoDB" id="2636278at2759"/>
<gene>
    <name evidence="1" type="ORF">CY34DRAFT_87195</name>
</gene>
<proteinExistence type="predicted"/>
<keyword evidence="2" id="KW-1185">Reference proteome</keyword>
<name>A0A0D0B214_9AGAM</name>
<reference evidence="2" key="2">
    <citation type="submission" date="2015-01" db="EMBL/GenBank/DDBJ databases">
        <title>Evolutionary Origins and Diversification of the Mycorrhizal Mutualists.</title>
        <authorList>
            <consortium name="DOE Joint Genome Institute"/>
            <consortium name="Mycorrhizal Genomics Consortium"/>
            <person name="Kohler A."/>
            <person name="Kuo A."/>
            <person name="Nagy L.G."/>
            <person name="Floudas D."/>
            <person name="Copeland A."/>
            <person name="Barry K.W."/>
            <person name="Cichocki N."/>
            <person name="Veneault-Fourrey C."/>
            <person name="LaButti K."/>
            <person name="Lindquist E.A."/>
            <person name="Lipzen A."/>
            <person name="Lundell T."/>
            <person name="Morin E."/>
            <person name="Murat C."/>
            <person name="Riley R."/>
            <person name="Ohm R."/>
            <person name="Sun H."/>
            <person name="Tunlid A."/>
            <person name="Henrissat B."/>
            <person name="Grigoriev I.V."/>
            <person name="Hibbett D.S."/>
            <person name="Martin F."/>
        </authorList>
    </citation>
    <scope>NUCLEOTIDE SEQUENCE [LARGE SCALE GENOMIC DNA]</scope>
    <source>
        <strain evidence="2">UH-Slu-Lm8-n1</strain>
    </source>
</reference>
<organism evidence="1 2">
    <name type="scientific">Suillus luteus UH-Slu-Lm8-n1</name>
    <dbReference type="NCBI Taxonomy" id="930992"/>
    <lineage>
        <taxon>Eukaryota</taxon>
        <taxon>Fungi</taxon>
        <taxon>Dikarya</taxon>
        <taxon>Basidiomycota</taxon>
        <taxon>Agaricomycotina</taxon>
        <taxon>Agaricomycetes</taxon>
        <taxon>Agaricomycetidae</taxon>
        <taxon>Boletales</taxon>
        <taxon>Suillineae</taxon>
        <taxon>Suillaceae</taxon>
        <taxon>Suillus</taxon>
    </lineage>
</organism>
<dbReference type="AlphaFoldDB" id="A0A0D0B214"/>
<accession>A0A0D0B214</accession>
<dbReference type="EMBL" id="KN835299">
    <property type="protein sequence ID" value="KIK40517.1"/>
    <property type="molecule type" value="Genomic_DNA"/>
</dbReference>
<dbReference type="HOGENOM" id="CLU_152106_0_0_1"/>